<keyword evidence="1" id="KW-0472">Membrane</keyword>
<keyword evidence="7" id="KW-1185">Reference proteome</keyword>
<dbReference type="SUPFAM" id="SSF55073">
    <property type="entry name" value="Nucleotide cyclase"/>
    <property type="match status" value="1"/>
</dbReference>
<dbReference type="Pfam" id="PF00563">
    <property type="entry name" value="EAL"/>
    <property type="match status" value="1"/>
</dbReference>
<evidence type="ECO:0000259" key="4">
    <source>
        <dbReference type="PROSITE" id="PS50883"/>
    </source>
</evidence>
<dbReference type="RefSeq" id="WP_200378363.1">
    <property type="nucleotide sequence ID" value="NZ_NRRU01000023.1"/>
</dbReference>
<feature type="domain" description="PAC" evidence="3">
    <location>
        <begin position="306"/>
        <end position="358"/>
    </location>
</feature>
<dbReference type="NCBIfam" id="TIGR00229">
    <property type="entry name" value="sensory_box"/>
    <property type="match status" value="1"/>
</dbReference>
<evidence type="ECO:0000313" key="6">
    <source>
        <dbReference type="EMBL" id="MBK1712737.1"/>
    </source>
</evidence>
<dbReference type="SMART" id="SM00091">
    <property type="entry name" value="PAS"/>
    <property type="match status" value="1"/>
</dbReference>
<keyword evidence="1" id="KW-0812">Transmembrane</keyword>
<dbReference type="PROSITE" id="PS50887">
    <property type="entry name" value="GGDEF"/>
    <property type="match status" value="1"/>
</dbReference>
<dbReference type="InterPro" id="IPR000160">
    <property type="entry name" value="GGDEF_dom"/>
</dbReference>
<dbReference type="Gene3D" id="3.20.20.450">
    <property type="entry name" value="EAL domain"/>
    <property type="match status" value="1"/>
</dbReference>
<dbReference type="InterPro" id="IPR052155">
    <property type="entry name" value="Biofilm_reg_signaling"/>
</dbReference>
<evidence type="ECO:0000259" key="3">
    <source>
        <dbReference type="PROSITE" id="PS50113"/>
    </source>
</evidence>
<evidence type="ECO:0000313" key="7">
    <source>
        <dbReference type="Proteomes" id="UP001041814"/>
    </source>
</evidence>
<name>A0ABS1DRV2_RUBGE</name>
<evidence type="ECO:0000256" key="1">
    <source>
        <dbReference type="SAM" id="Phobius"/>
    </source>
</evidence>
<proteinExistence type="predicted"/>
<dbReference type="SMART" id="SM00267">
    <property type="entry name" value="GGDEF"/>
    <property type="match status" value="1"/>
</dbReference>
<keyword evidence="1" id="KW-1133">Transmembrane helix</keyword>
<dbReference type="InterPro" id="IPR000700">
    <property type="entry name" value="PAS-assoc_C"/>
</dbReference>
<dbReference type="Pfam" id="PF08448">
    <property type="entry name" value="PAS_4"/>
    <property type="match status" value="1"/>
</dbReference>
<organism evidence="6 7">
    <name type="scientific">Rubrivivax gelatinosus</name>
    <name type="common">Rhodocyclus gelatinosus</name>
    <name type="synonym">Rhodopseudomonas gelatinosa</name>
    <dbReference type="NCBI Taxonomy" id="28068"/>
    <lineage>
        <taxon>Bacteria</taxon>
        <taxon>Pseudomonadati</taxon>
        <taxon>Pseudomonadota</taxon>
        <taxon>Betaproteobacteria</taxon>
        <taxon>Burkholderiales</taxon>
        <taxon>Sphaerotilaceae</taxon>
        <taxon>Rubrivivax</taxon>
    </lineage>
</organism>
<feature type="transmembrane region" description="Helical" evidence="1">
    <location>
        <begin position="20"/>
        <end position="39"/>
    </location>
</feature>
<dbReference type="CDD" id="cd01948">
    <property type="entry name" value="EAL"/>
    <property type="match status" value="1"/>
</dbReference>
<dbReference type="Gene3D" id="3.30.450.20">
    <property type="entry name" value="PAS domain"/>
    <property type="match status" value="1"/>
</dbReference>
<feature type="domain" description="GGDEF" evidence="5">
    <location>
        <begin position="391"/>
        <end position="533"/>
    </location>
</feature>
<dbReference type="SUPFAM" id="SSF55785">
    <property type="entry name" value="PYP-like sensor domain (PAS domain)"/>
    <property type="match status" value="1"/>
</dbReference>
<feature type="transmembrane region" description="Helical" evidence="1">
    <location>
        <begin position="193"/>
        <end position="213"/>
    </location>
</feature>
<dbReference type="Pfam" id="PF00990">
    <property type="entry name" value="GGDEF"/>
    <property type="match status" value="1"/>
</dbReference>
<dbReference type="InterPro" id="IPR035965">
    <property type="entry name" value="PAS-like_dom_sf"/>
</dbReference>
<feature type="domain" description="PAS" evidence="2">
    <location>
        <begin position="232"/>
        <end position="277"/>
    </location>
</feature>
<dbReference type="Gene3D" id="3.30.70.270">
    <property type="match status" value="1"/>
</dbReference>
<dbReference type="SMART" id="SM00052">
    <property type="entry name" value="EAL"/>
    <property type="match status" value="1"/>
</dbReference>
<dbReference type="InterPro" id="IPR001633">
    <property type="entry name" value="EAL_dom"/>
</dbReference>
<gene>
    <name evidence="6" type="ORF">CKO43_08090</name>
</gene>
<accession>A0ABS1DRV2</accession>
<evidence type="ECO:0000259" key="2">
    <source>
        <dbReference type="PROSITE" id="PS50112"/>
    </source>
</evidence>
<dbReference type="InterPro" id="IPR013656">
    <property type="entry name" value="PAS_4"/>
</dbReference>
<dbReference type="PROSITE" id="PS50112">
    <property type="entry name" value="PAS"/>
    <property type="match status" value="1"/>
</dbReference>
<dbReference type="PROSITE" id="PS50113">
    <property type="entry name" value="PAC"/>
    <property type="match status" value="1"/>
</dbReference>
<dbReference type="NCBIfam" id="TIGR00254">
    <property type="entry name" value="GGDEF"/>
    <property type="match status" value="1"/>
</dbReference>
<dbReference type="CDD" id="cd01949">
    <property type="entry name" value="GGDEF"/>
    <property type="match status" value="1"/>
</dbReference>
<dbReference type="InterPro" id="IPR043128">
    <property type="entry name" value="Rev_trsase/Diguanyl_cyclase"/>
</dbReference>
<protein>
    <submittedName>
        <fullName evidence="6">GGDEF domain-containing protein</fullName>
    </submittedName>
</protein>
<evidence type="ECO:0000259" key="5">
    <source>
        <dbReference type="PROSITE" id="PS50887"/>
    </source>
</evidence>
<dbReference type="Proteomes" id="UP001041814">
    <property type="component" value="Unassembled WGS sequence"/>
</dbReference>
<reference evidence="6" key="2">
    <citation type="journal article" date="2020" name="Microorganisms">
        <title>Osmotic Adaptation and Compatible Solute Biosynthesis of Phototrophic Bacteria as Revealed from Genome Analyses.</title>
        <authorList>
            <person name="Imhoff J.F."/>
            <person name="Rahn T."/>
            <person name="Kunzel S."/>
            <person name="Keller A."/>
            <person name="Neulinger S.C."/>
        </authorList>
    </citation>
    <scope>NUCLEOTIDE SEQUENCE</scope>
    <source>
        <strain evidence="6">IM 151</strain>
    </source>
</reference>
<dbReference type="CDD" id="cd00130">
    <property type="entry name" value="PAS"/>
    <property type="match status" value="1"/>
</dbReference>
<feature type="domain" description="EAL" evidence="4">
    <location>
        <begin position="542"/>
        <end position="797"/>
    </location>
</feature>
<dbReference type="InterPro" id="IPR029787">
    <property type="entry name" value="Nucleotide_cyclase"/>
</dbReference>
<dbReference type="EMBL" id="NRRU01000023">
    <property type="protein sequence ID" value="MBK1712737.1"/>
    <property type="molecule type" value="Genomic_DNA"/>
</dbReference>
<dbReference type="PANTHER" id="PTHR44757">
    <property type="entry name" value="DIGUANYLATE CYCLASE DGCP"/>
    <property type="match status" value="1"/>
</dbReference>
<sequence>MLSTSTTPVSVDRAHLRIRYALLFTFVSLVALAAFQVWYNGRLERVRALDADLVGVAGTQRIFSQQAGRFAALAESGELRSKADTELLSEAIENSRSDALLVQNLLNAQRSLSGGADPAVDAALARWQSARERLWYRADSMMWHLDRGDSASVQVAANAVQAEVEPTLAAADLLYQRLQEAARTRSSHQVRMLQWGVGLTLLVLAAVLLLVAVPTARALRGQLQRLSAQTRELQRLAMIVSRTDNVVVVSGLDSRIEWVNDAFVRLTGWSLEDVRGRPIDAALFSKGNDPSDVAPFYEALLARKGARFEVLTLRKRSPDAWFEVDMQPLLDEEGLHCGFVSLASDVTSRHELAERLRVAASTDALTGLPNRAAAIRRLERAIAHAHRHPGYGFAVLFMDFDRFKQINDTLGHSEGDELLKQMALRIEAALRPGDAVARLDREHTAARLGGDEFVVVLDGVARVEDARAITDRLLCDLAEPYTINWRSVQSTVSIGVVVAGDDARTPDDLLRDADTAMYEAKRAGRDCCMVFDPAMHERVAQQLEIENDLRRALRERELFVVYQPIVALPGGRATGVEALVRWRHPTRGVVTPGEFIAVAEEVGLIDAIGEFVLRTACACFADWRTRLGPRAPRQLNVNLSRAQLRSSGLVELVASVLAENGLAPAMLQLEVTETLAAQDEVVRGTLRQLKQIGVRLALDDFGTGYSSLACLHLLPVDTVKIDRSFIAHAESIEYHRVLIEATIRVAQSLDMVTVAEGIETAGQAALMTRLRCDHGQGWLYGRPQEAADLERRINESARA</sequence>
<dbReference type="InterPro" id="IPR000014">
    <property type="entry name" value="PAS"/>
</dbReference>
<dbReference type="InterPro" id="IPR035919">
    <property type="entry name" value="EAL_sf"/>
</dbReference>
<dbReference type="PROSITE" id="PS50883">
    <property type="entry name" value="EAL"/>
    <property type="match status" value="1"/>
</dbReference>
<reference evidence="6" key="1">
    <citation type="submission" date="2017-08" db="EMBL/GenBank/DDBJ databases">
        <authorList>
            <person name="Imhoff J.F."/>
            <person name="Rahn T."/>
            <person name="Kuenzel S."/>
            <person name="Neulinger S.C."/>
        </authorList>
    </citation>
    <scope>NUCLEOTIDE SEQUENCE</scope>
    <source>
        <strain evidence="6">IM 151</strain>
    </source>
</reference>
<dbReference type="PANTHER" id="PTHR44757:SF2">
    <property type="entry name" value="BIOFILM ARCHITECTURE MAINTENANCE PROTEIN MBAA"/>
    <property type="match status" value="1"/>
</dbReference>
<dbReference type="SUPFAM" id="SSF141868">
    <property type="entry name" value="EAL domain-like"/>
    <property type="match status" value="1"/>
</dbReference>
<comment type="caution">
    <text evidence="6">The sequence shown here is derived from an EMBL/GenBank/DDBJ whole genome shotgun (WGS) entry which is preliminary data.</text>
</comment>